<evidence type="ECO:0000256" key="12">
    <source>
        <dbReference type="ARBA" id="ARBA00023235"/>
    </source>
</evidence>
<dbReference type="SMART" id="SM00491">
    <property type="entry name" value="HELICc2"/>
    <property type="match status" value="1"/>
</dbReference>
<keyword evidence="9" id="KW-0411">Iron-sulfur</keyword>
<dbReference type="InterPro" id="IPR006555">
    <property type="entry name" value="ATP-dep_Helicase_C"/>
</dbReference>
<dbReference type="Pfam" id="PF13307">
    <property type="entry name" value="Helicase_C_2"/>
    <property type="match status" value="1"/>
</dbReference>
<dbReference type="SUPFAM" id="SSF52540">
    <property type="entry name" value="P-loop containing nucleoside triphosphate hydrolases"/>
    <property type="match status" value="2"/>
</dbReference>
<dbReference type="Gene3D" id="3.40.50.300">
    <property type="entry name" value="P-loop containing nucleotide triphosphate hydrolases"/>
    <property type="match status" value="2"/>
</dbReference>
<dbReference type="InterPro" id="IPR042493">
    <property type="entry name" value="XPD_DNA_FeS"/>
</dbReference>
<sequence>MTQVHLSVRQLVEFLLQTGSIDSRFAGFDRAAEGARIHRRLQRAEGKGYDAEVYLKQEYTVEGVDYLIDGRADGIFAEDGLVTVDEIKTVTVPLEDITEDMQPVHWAQGQVYAAIWAHQQDLTEIAVRLTYFQVDEEQIIRFSRHFTAEELDVFVKDLLARYAPWAKRAQRWQEQRTDSLQALRFPFSEYRGGQRAMAAGVYRTLRDGQRLFCQAPTGIGKTMSTLFPALKVMGEGCDGRIFYLTARTTARTAAEGALARLRQSQPELRLKSITLTAKDKVCLLEKRECTPDACPYARGYYDRVRDALWQALDEDDFTRAKLEELARRHTLCPFEFGLDVSLWCDVIVGDYNYLFDPVVNLKRFFESGGDHLFLVDEAHNLPDRARDMHSAGLCKSDVFRCSKLLGKGRSKLKTALNRLNRAFIDLRHQCEEQPEHTFFSAPALTEFDRCVSRVTGPMEEWLEEHREGEAHDTLLDLYFDLRQYLRVAEWYDDHFVTQVSAGSSEVRVWQLCLDPSAFVDASLAKGRGAVLFSATLSPAGYFKDILGCADAKTAALPSPFDPAKLGLFCAADVSTRYKDRQQSLEAIARYLHAMAAGQKGNYIAFFPSYSYLAQVHEVFCRLFPETETLVQESGMDETAREAFLARFAPGAALLGFGVLGGVFGEGVDLVGQRLIGAAIVGVGLPQVGPRQEMLRRYFEQTRGDGFDYAYRFPGFNKVLQAAGRVIRTAEDKGVVLLIDDRFAAAGYRQLFPEHWRNCRYLYGPEELAEQLSAFWGRDE</sequence>
<keyword evidence="7" id="KW-0067">ATP-binding</keyword>
<dbReference type="AlphaFoldDB" id="A0A9D1V351"/>
<evidence type="ECO:0000256" key="6">
    <source>
        <dbReference type="ARBA" id="ARBA00022806"/>
    </source>
</evidence>
<dbReference type="PANTHER" id="PTHR11472:SF34">
    <property type="entry name" value="REGULATOR OF TELOMERE ELONGATION HELICASE 1"/>
    <property type="match status" value="1"/>
</dbReference>
<keyword evidence="3" id="KW-0547">Nucleotide-binding</keyword>
<evidence type="ECO:0000256" key="10">
    <source>
        <dbReference type="ARBA" id="ARBA00023125"/>
    </source>
</evidence>
<keyword evidence="5" id="KW-0378">Hydrolase</keyword>
<comment type="caution">
    <text evidence="15">The sequence shown here is derived from an EMBL/GenBank/DDBJ whole genome shotgun (WGS) entry which is preliminary data.</text>
</comment>
<keyword evidence="10" id="KW-0238">DNA-binding</keyword>
<accession>A0A9D1V351</accession>
<organism evidence="15 16">
    <name type="scientific">Candidatus Allofournierella pullicola</name>
    <dbReference type="NCBI Taxonomy" id="2838596"/>
    <lineage>
        <taxon>Bacteria</taxon>
        <taxon>Bacillati</taxon>
        <taxon>Bacillota</taxon>
        <taxon>Clostridia</taxon>
        <taxon>Eubacteriales</taxon>
        <taxon>Oscillospiraceae</taxon>
        <taxon>Allofournierella</taxon>
    </lineage>
</organism>
<dbReference type="PROSITE" id="PS51193">
    <property type="entry name" value="HELICASE_ATP_BIND_2"/>
    <property type="match status" value="1"/>
</dbReference>
<dbReference type="GO" id="GO:0006281">
    <property type="term" value="P:DNA repair"/>
    <property type="evidence" value="ECO:0007669"/>
    <property type="project" value="UniProtKB-KW"/>
</dbReference>
<protein>
    <submittedName>
        <fullName evidence="15">ATP-dependent DNA helicase</fullName>
    </submittedName>
</protein>
<dbReference type="EMBL" id="DXFW01000012">
    <property type="protein sequence ID" value="HIX05270.1"/>
    <property type="molecule type" value="Genomic_DNA"/>
</dbReference>
<reference evidence="15" key="2">
    <citation type="submission" date="2021-04" db="EMBL/GenBank/DDBJ databases">
        <authorList>
            <person name="Gilroy R."/>
        </authorList>
    </citation>
    <scope>NUCLEOTIDE SEQUENCE</scope>
    <source>
        <strain evidence="15">2239</strain>
    </source>
</reference>
<keyword evidence="2" id="KW-0479">Metal-binding</keyword>
<dbReference type="InterPro" id="IPR027417">
    <property type="entry name" value="P-loop_NTPase"/>
</dbReference>
<dbReference type="GO" id="GO:0046872">
    <property type="term" value="F:metal ion binding"/>
    <property type="evidence" value="ECO:0007669"/>
    <property type="project" value="UniProtKB-KW"/>
</dbReference>
<name>A0A9D1V351_9FIRM</name>
<dbReference type="InterPro" id="IPR011604">
    <property type="entry name" value="PDDEXK-like_dom_sf"/>
</dbReference>
<evidence type="ECO:0000256" key="7">
    <source>
        <dbReference type="ARBA" id="ARBA00022840"/>
    </source>
</evidence>
<evidence type="ECO:0000259" key="14">
    <source>
        <dbReference type="PROSITE" id="PS51193"/>
    </source>
</evidence>
<evidence type="ECO:0000256" key="13">
    <source>
        <dbReference type="ARBA" id="ARBA00038058"/>
    </source>
</evidence>
<dbReference type="GO" id="GO:0003677">
    <property type="term" value="F:DNA binding"/>
    <property type="evidence" value="ECO:0007669"/>
    <property type="project" value="UniProtKB-KW"/>
</dbReference>
<evidence type="ECO:0000256" key="9">
    <source>
        <dbReference type="ARBA" id="ARBA00023014"/>
    </source>
</evidence>
<evidence type="ECO:0000256" key="5">
    <source>
        <dbReference type="ARBA" id="ARBA00022801"/>
    </source>
</evidence>
<evidence type="ECO:0000256" key="2">
    <source>
        <dbReference type="ARBA" id="ARBA00022723"/>
    </source>
</evidence>
<evidence type="ECO:0000256" key="3">
    <source>
        <dbReference type="ARBA" id="ARBA00022741"/>
    </source>
</evidence>
<dbReference type="InterPro" id="IPR010614">
    <property type="entry name" value="RAD3-like_helicase_DEAD"/>
</dbReference>
<gene>
    <name evidence="15" type="ORF">H9865_04060</name>
</gene>
<dbReference type="Gene3D" id="1.10.30.20">
    <property type="entry name" value="Bacterial XPD DNA helicase, FeS cluster domain"/>
    <property type="match status" value="1"/>
</dbReference>
<keyword evidence="4" id="KW-0227">DNA damage</keyword>
<keyword evidence="6 15" id="KW-0347">Helicase</keyword>
<reference evidence="15" key="1">
    <citation type="journal article" date="2021" name="PeerJ">
        <title>Extensive microbial diversity within the chicken gut microbiome revealed by metagenomics and culture.</title>
        <authorList>
            <person name="Gilroy R."/>
            <person name="Ravi A."/>
            <person name="Getino M."/>
            <person name="Pursley I."/>
            <person name="Horton D.L."/>
            <person name="Alikhan N.F."/>
            <person name="Baker D."/>
            <person name="Gharbi K."/>
            <person name="Hall N."/>
            <person name="Watson M."/>
            <person name="Adriaenssens E.M."/>
            <person name="Foster-Nyarko E."/>
            <person name="Jarju S."/>
            <person name="Secka A."/>
            <person name="Antonio M."/>
            <person name="Oren A."/>
            <person name="Chaudhuri R.R."/>
            <person name="La Ragione R."/>
            <person name="Hildebrand F."/>
            <person name="Pallen M.J."/>
        </authorList>
    </citation>
    <scope>NUCLEOTIDE SEQUENCE</scope>
    <source>
        <strain evidence="15">2239</strain>
    </source>
</reference>
<dbReference type="SMART" id="SM00488">
    <property type="entry name" value="DEXDc2"/>
    <property type="match status" value="1"/>
</dbReference>
<evidence type="ECO:0000313" key="15">
    <source>
        <dbReference type="EMBL" id="HIX05270.1"/>
    </source>
</evidence>
<dbReference type="InterPro" id="IPR045028">
    <property type="entry name" value="DinG/Rad3-like"/>
</dbReference>
<dbReference type="Gene3D" id="3.90.320.10">
    <property type="match status" value="1"/>
</dbReference>
<keyword evidence="1" id="KW-0004">4Fe-4S</keyword>
<dbReference type="PANTHER" id="PTHR11472">
    <property type="entry name" value="DNA REPAIR DEAD HELICASE RAD3/XP-D SUBFAMILY MEMBER"/>
    <property type="match status" value="1"/>
</dbReference>
<dbReference type="InterPro" id="IPR006554">
    <property type="entry name" value="Helicase-like_DEXD_c2"/>
</dbReference>
<evidence type="ECO:0000256" key="8">
    <source>
        <dbReference type="ARBA" id="ARBA00023004"/>
    </source>
</evidence>
<dbReference type="GO" id="GO:0016818">
    <property type="term" value="F:hydrolase activity, acting on acid anhydrides, in phosphorus-containing anhydrides"/>
    <property type="evidence" value="ECO:0007669"/>
    <property type="project" value="InterPro"/>
</dbReference>
<evidence type="ECO:0000256" key="4">
    <source>
        <dbReference type="ARBA" id="ARBA00022763"/>
    </source>
</evidence>
<dbReference type="GO" id="GO:0051539">
    <property type="term" value="F:4 iron, 4 sulfur cluster binding"/>
    <property type="evidence" value="ECO:0007669"/>
    <property type="project" value="UniProtKB-KW"/>
</dbReference>
<dbReference type="GO" id="GO:0005524">
    <property type="term" value="F:ATP binding"/>
    <property type="evidence" value="ECO:0007669"/>
    <property type="project" value="UniProtKB-KW"/>
</dbReference>
<evidence type="ECO:0000313" key="16">
    <source>
        <dbReference type="Proteomes" id="UP000824193"/>
    </source>
</evidence>
<evidence type="ECO:0000256" key="1">
    <source>
        <dbReference type="ARBA" id="ARBA00022485"/>
    </source>
</evidence>
<evidence type="ECO:0000256" key="11">
    <source>
        <dbReference type="ARBA" id="ARBA00023204"/>
    </source>
</evidence>
<dbReference type="Proteomes" id="UP000824193">
    <property type="component" value="Unassembled WGS sequence"/>
</dbReference>
<keyword evidence="11" id="KW-0234">DNA repair</keyword>
<proteinExistence type="inferred from homology"/>
<comment type="similarity">
    <text evidence="13">Belongs to the helicase family. DinG subfamily.</text>
</comment>
<dbReference type="Pfam" id="PF06733">
    <property type="entry name" value="DEAD_2"/>
    <property type="match status" value="1"/>
</dbReference>
<dbReference type="Gene3D" id="1.10.275.40">
    <property type="match status" value="1"/>
</dbReference>
<dbReference type="GO" id="GO:0003678">
    <property type="term" value="F:DNA helicase activity"/>
    <property type="evidence" value="ECO:0007669"/>
    <property type="project" value="InterPro"/>
</dbReference>
<feature type="domain" description="Helicase ATP-binding" evidence="14">
    <location>
        <begin position="180"/>
        <end position="443"/>
    </location>
</feature>
<dbReference type="InterPro" id="IPR014013">
    <property type="entry name" value="Helic_SF1/SF2_ATP-bd_DinG/Rad3"/>
</dbReference>
<keyword evidence="8" id="KW-0408">Iron</keyword>
<keyword evidence="12" id="KW-0413">Isomerase</keyword>